<evidence type="ECO:0000256" key="7">
    <source>
        <dbReference type="ARBA" id="ARBA00023136"/>
    </source>
</evidence>
<dbReference type="PANTHER" id="PTHR30614">
    <property type="entry name" value="MEMBRANE COMPONENT OF AMINO ACID ABC TRANSPORTER"/>
    <property type="match status" value="1"/>
</dbReference>
<dbReference type="InterPro" id="IPR010065">
    <property type="entry name" value="AA_ABC_transptr_permease_3TM"/>
</dbReference>
<feature type="transmembrane region" description="Helical" evidence="8">
    <location>
        <begin position="15"/>
        <end position="44"/>
    </location>
</feature>
<evidence type="ECO:0000313" key="10">
    <source>
        <dbReference type="EMBL" id="MBC9977098.1"/>
    </source>
</evidence>
<dbReference type="SUPFAM" id="SSF161098">
    <property type="entry name" value="MetI-like"/>
    <property type="match status" value="1"/>
</dbReference>
<evidence type="ECO:0000256" key="8">
    <source>
        <dbReference type="RuleBase" id="RU363032"/>
    </source>
</evidence>
<keyword evidence="3 8" id="KW-0813">Transport</keyword>
<dbReference type="InterPro" id="IPR043429">
    <property type="entry name" value="ArtM/GltK/GlnP/TcyL/YhdX-like"/>
</dbReference>
<feature type="transmembrane region" description="Helical" evidence="8">
    <location>
        <begin position="198"/>
        <end position="218"/>
    </location>
</feature>
<dbReference type="EMBL" id="JAATTO010000003">
    <property type="protein sequence ID" value="MBC9977098.1"/>
    <property type="molecule type" value="Genomic_DNA"/>
</dbReference>
<feature type="domain" description="ABC transmembrane type-1" evidence="9">
    <location>
        <begin position="20"/>
        <end position="213"/>
    </location>
</feature>
<dbReference type="CDD" id="cd06261">
    <property type="entry name" value="TM_PBP2"/>
    <property type="match status" value="1"/>
</dbReference>
<sequence>MNSLDFSIVVQAWPYLWLGLVFSLALTAAAFLIGMILGTLFALVQHFEVPVAGRLVRAYIALIRSIPLILVLFWFFFLVPIVLGHLSGTGRPVPIGANWTAFITFGLFEAAYYSEIIRVGLRAVNRGQFEACQALALSTFHTYRCVILPQVLRVASPIILSQTIILFQDTSLVYVLSLTDLLGAASKLAQLNGRLVEMYVVVALVYLGISSAASQWVASLRKRYAMAGTRR</sequence>
<comment type="subcellular location">
    <subcellularLocation>
        <location evidence="1">Cell inner membrane</location>
        <topology evidence="1">Multi-pass membrane protein</topology>
    </subcellularLocation>
    <subcellularLocation>
        <location evidence="8">Cell membrane</location>
        <topology evidence="8">Multi-pass membrane protein</topology>
    </subcellularLocation>
</comment>
<evidence type="ECO:0000256" key="2">
    <source>
        <dbReference type="ARBA" id="ARBA00010072"/>
    </source>
</evidence>
<protein>
    <submittedName>
        <fullName evidence="10">Amino acid ABC transporter permease</fullName>
    </submittedName>
</protein>
<evidence type="ECO:0000259" key="9">
    <source>
        <dbReference type="PROSITE" id="PS50928"/>
    </source>
</evidence>
<dbReference type="InterPro" id="IPR000515">
    <property type="entry name" value="MetI-like"/>
</dbReference>
<organism evidence="10 11">
    <name type="scientific">Bradyrhizobium campsiandrae</name>
    <dbReference type="NCBI Taxonomy" id="1729892"/>
    <lineage>
        <taxon>Bacteria</taxon>
        <taxon>Pseudomonadati</taxon>
        <taxon>Pseudomonadota</taxon>
        <taxon>Alphaproteobacteria</taxon>
        <taxon>Hyphomicrobiales</taxon>
        <taxon>Nitrobacteraceae</taxon>
        <taxon>Bradyrhizobium</taxon>
    </lineage>
</organism>
<comment type="caution">
    <text evidence="10">The sequence shown here is derived from an EMBL/GenBank/DDBJ whole genome shotgun (WGS) entry which is preliminary data.</text>
</comment>
<proteinExistence type="inferred from homology"/>
<reference evidence="10 11" key="1">
    <citation type="journal article" date="2020" name="Arch. Microbiol.">
        <title>Bradyrhizobium campsiandrae sp. nov., a nitrogen-fixing bacterial strain isolated from a native leguminous tree from the Amazon adapted to flooded conditions.</title>
        <authorList>
            <person name="Cabral Michel D."/>
            <person name="Martins da Costa E."/>
            <person name="Azarias Guimaraes A."/>
            <person name="Soares de Carvalho T."/>
            <person name="Santos de Castro Caputo P."/>
            <person name="Willems A."/>
            <person name="de Souza Moreira F.M."/>
        </authorList>
    </citation>
    <scope>NUCLEOTIDE SEQUENCE [LARGE SCALE GENOMIC DNA]</scope>
    <source>
        <strain evidence="11">INPA 384B</strain>
    </source>
</reference>
<dbReference type="PROSITE" id="PS50928">
    <property type="entry name" value="ABC_TM1"/>
    <property type="match status" value="1"/>
</dbReference>
<comment type="similarity">
    <text evidence="2">Belongs to the binding-protein-dependent transport system permease family. HisMQ subfamily.</text>
</comment>
<accession>A0ABR7U0I7</accession>
<feature type="transmembrane region" description="Helical" evidence="8">
    <location>
        <begin position="95"/>
        <end position="113"/>
    </location>
</feature>
<feature type="transmembrane region" description="Helical" evidence="8">
    <location>
        <begin position="158"/>
        <end position="178"/>
    </location>
</feature>
<evidence type="ECO:0000256" key="4">
    <source>
        <dbReference type="ARBA" id="ARBA00022475"/>
    </source>
</evidence>
<evidence type="ECO:0000256" key="3">
    <source>
        <dbReference type="ARBA" id="ARBA00022448"/>
    </source>
</evidence>
<evidence type="ECO:0000256" key="6">
    <source>
        <dbReference type="ARBA" id="ARBA00022989"/>
    </source>
</evidence>
<evidence type="ECO:0000256" key="5">
    <source>
        <dbReference type="ARBA" id="ARBA00022692"/>
    </source>
</evidence>
<keyword evidence="7 8" id="KW-0472">Membrane</keyword>
<evidence type="ECO:0000256" key="1">
    <source>
        <dbReference type="ARBA" id="ARBA00004429"/>
    </source>
</evidence>
<dbReference type="Gene3D" id="1.10.3720.10">
    <property type="entry name" value="MetI-like"/>
    <property type="match status" value="1"/>
</dbReference>
<dbReference type="NCBIfam" id="TIGR01726">
    <property type="entry name" value="HEQRo_perm_3TM"/>
    <property type="match status" value="1"/>
</dbReference>
<keyword evidence="4" id="KW-1003">Cell membrane</keyword>
<feature type="transmembrane region" description="Helical" evidence="8">
    <location>
        <begin position="56"/>
        <end position="83"/>
    </location>
</feature>
<dbReference type="Pfam" id="PF00528">
    <property type="entry name" value="BPD_transp_1"/>
    <property type="match status" value="1"/>
</dbReference>
<dbReference type="RefSeq" id="WP_188097900.1">
    <property type="nucleotide sequence ID" value="NZ_JAANIH010000007.1"/>
</dbReference>
<keyword evidence="11" id="KW-1185">Reference proteome</keyword>
<keyword evidence="5 8" id="KW-0812">Transmembrane</keyword>
<evidence type="ECO:0000313" key="11">
    <source>
        <dbReference type="Proteomes" id="UP000639516"/>
    </source>
</evidence>
<name>A0ABR7U0I7_9BRAD</name>
<dbReference type="PANTHER" id="PTHR30614:SF1">
    <property type="entry name" value="GLUTAMATE_ASPARTATE IMPORT PERMEASE PROTEIN GLTK"/>
    <property type="match status" value="1"/>
</dbReference>
<dbReference type="Proteomes" id="UP000639516">
    <property type="component" value="Unassembled WGS sequence"/>
</dbReference>
<gene>
    <name evidence="10" type="ORF">HA482_02555</name>
</gene>
<keyword evidence="6 8" id="KW-1133">Transmembrane helix</keyword>
<dbReference type="InterPro" id="IPR035906">
    <property type="entry name" value="MetI-like_sf"/>
</dbReference>